<feature type="compositionally biased region" description="Basic residues" evidence="1">
    <location>
        <begin position="56"/>
        <end position="68"/>
    </location>
</feature>
<feature type="region of interest" description="Disordered" evidence="1">
    <location>
        <begin position="56"/>
        <end position="75"/>
    </location>
</feature>
<keyword evidence="3" id="KW-1185">Reference proteome</keyword>
<sequence length="105" mass="12309">MQWTKHKHLTTHKATTHWHGCCESSPRHMACGDFLCKNLDEMGTITPLPLTSLAKSHFRRRKNQKRKERQQEIKEKSDWEKKVCGDIAWCRSGSAWLFKGFPLSQ</sequence>
<evidence type="ECO:0000256" key="1">
    <source>
        <dbReference type="SAM" id="MobiDB-lite"/>
    </source>
</evidence>
<comment type="caution">
    <text evidence="2">The sequence shown here is derived from an EMBL/GenBank/DDBJ whole genome shotgun (WGS) entry which is preliminary data.</text>
</comment>
<organism evidence="2 3">
    <name type="scientific">Caerostris darwini</name>
    <dbReference type="NCBI Taxonomy" id="1538125"/>
    <lineage>
        <taxon>Eukaryota</taxon>
        <taxon>Metazoa</taxon>
        <taxon>Ecdysozoa</taxon>
        <taxon>Arthropoda</taxon>
        <taxon>Chelicerata</taxon>
        <taxon>Arachnida</taxon>
        <taxon>Araneae</taxon>
        <taxon>Araneomorphae</taxon>
        <taxon>Entelegynae</taxon>
        <taxon>Araneoidea</taxon>
        <taxon>Araneidae</taxon>
        <taxon>Caerostris</taxon>
    </lineage>
</organism>
<dbReference type="Proteomes" id="UP001054837">
    <property type="component" value="Unassembled WGS sequence"/>
</dbReference>
<gene>
    <name evidence="2" type="ORF">CDAR_506851</name>
</gene>
<evidence type="ECO:0000313" key="3">
    <source>
        <dbReference type="Proteomes" id="UP001054837"/>
    </source>
</evidence>
<evidence type="ECO:0000313" key="2">
    <source>
        <dbReference type="EMBL" id="GIX90312.1"/>
    </source>
</evidence>
<proteinExistence type="predicted"/>
<accession>A0AAV4P583</accession>
<dbReference type="AlphaFoldDB" id="A0AAV4P583"/>
<protein>
    <submittedName>
        <fullName evidence="2">Uncharacterized protein</fullName>
    </submittedName>
</protein>
<dbReference type="EMBL" id="BPLQ01002235">
    <property type="protein sequence ID" value="GIX90312.1"/>
    <property type="molecule type" value="Genomic_DNA"/>
</dbReference>
<reference evidence="2 3" key="1">
    <citation type="submission" date="2021-06" db="EMBL/GenBank/DDBJ databases">
        <title>Caerostris darwini draft genome.</title>
        <authorList>
            <person name="Kono N."/>
            <person name="Arakawa K."/>
        </authorList>
    </citation>
    <scope>NUCLEOTIDE SEQUENCE [LARGE SCALE GENOMIC DNA]</scope>
</reference>
<name>A0AAV4P583_9ARAC</name>